<comment type="caution">
    <text evidence="2">The sequence shown here is derived from an EMBL/GenBank/DDBJ whole genome shotgun (WGS) entry which is preliminary data.</text>
</comment>
<dbReference type="Pfam" id="PF14534">
    <property type="entry name" value="DUF4440"/>
    <property type="match status" value="1"/>
</dbReference>
<evidence type="ECO:0000313" key="2">
    <source>
        <dbReference type="EMBL" id="MFC7279067.1"/>
    </source>
</evidence>
<evidence type="ECO:0000259" key="1">
    <source>
        <dbReference type="Pfam" id="PF14534"/>
    </source>
</evidence>
<dbReference type="Proteomes" id="UP001596548">
    <property type="component" value="Unassembled WGS sequence"/>
</dbReference>
<accession>A0ABW2I2J8</accession>
<organism evidence="2 3">
    <name type="scientific">Paractinoplanes rhizophilus</name>
    <dbReference type="NCBI Taxonomy" id="1416877"/>
    <lineage>
        <taxon>Bacteria</taxon>
        <taxon>Bacillati</taxon>
        <taxon>Actinomycetota</taxon>
        <taxon>Actinomycetes</taxon>
        <taxon>Micromonosporales</taxon>
        <taxon>Micromonosporaceae</taxon>
        <taxon>Paractinoplanes</taxon>
    </lineage>
</organism>
<feature type="domain" description="DUF4440" evidence="1">
    <location>
        <begin position="14"/>
        <end position="115"/>
    </location>
</feature>
<dbReference type="Gene3D" id="3.10.450.50">
    <property type="match status" value="1"/>
</dbReference>
<keyword evidence="3" id="KW-1185">Reference proteome</keyword>
<protein>
    <submittedName>
        <fullName evidence="2">SgcJ/EcaC family oxidoreductase</fullName>
    </submittedName>
</protein>
<evidence type="ECO:0000313" key="3">
    <source>
        <dbReference type="Proteomes" id="UP001596548"/>
    </source>
</evidence>
<dbReference type="EMBL" id="JBHTBJ010000043">
    <property type="protein sequence ID" value="MFC7279067.1"/>
    <property type="molecule type" value="Genomic_DNA"/>
</dbReference>
<dbReference type="RefSeq" id="WP_378976180.1">
    <property type="nucleotide sequence ID" value="NZ_JBHTBJ010000043.1"/>
</dbReference>
<dbReference type="NCBIfam" id="TIGR02246">
    <property type="entry name" value="SgcJ/EcaC family oxidoreductase"/>
    <property type="match status" value="1"/>
</dbReference>
<sequence length="153" mass="16711">MTTSTAMAGVLDTLTALETTWRAGDADAYAALHAPDATYVAFDGTLMTGREEIAAGHRPLFDGIMKGSRLAMVERHVHFPAPGTAVVVQRAGIIMRWQKGRSTPSRKRLSTSTTILCPDGATWAVTAFQNTRYRPWTETVMGRLMTRSAKRPS</sequence>
<dbReference type="SUPFAM" id="SSF54427">
    <property type="entry name" value="NTF2-like"/>
    <property type="match status" value="1"/>
</dbReference>
<name>A0ABW2I2J8_9ACTN</name>
<dbReference type="InterPro" id="IPR027843">
    <property type="entry name" value="DUF4440"/>
</dbReference>
<gene>
    <name evidence="2" type="ORF">ACFQS1_34310</name>
</gene>
<proteinExistence type="predicted"/>
<reference evidence="3" key="1">
    <citation type="journal article" date="2019" name="Int. J. Syst. Evol. Microbiol.">
        <title>The Global Catalogue of Microorganisms (GCM) 10K type strain sequencing project: providing services to taxonomists for standard genome sequencing and annotation.</title>
        <authorList>
            <consortium name="The Broad Institute Genomics Platform"/>
            <consortium name="The Broad Institute Genome Sequencing Center for Infectious Disease"/>
            <person name="Wu L."/>
            <person name="Ma J."/>
        </authorList>
    </citation>
    <scope>NUCLEOTIDE SEQUENCE [LARGE SCALE GENOMIC DNA]</scope>
    <source>
        <strain evidence="3">XZYJT-10</strain>
    </source>
</reference>
<dbReference type="InterPro" id="IPR011944">
    <property type="entry name" value="Steroid_delta5-4_isomerase"/>
</dbReference>
<dbReference type="InterPro" id="IPR032710">
    <property type="entry name" value="NTF2-like_dom_sf"/>
</dbReference>